<evidence type="ECO:0000313" key="3">
    <source>
        <dbReference type="Proteomes" id="UP000623926"/>
    </source>
</evidence>
<gene>
    <name evidence="2" type="ORF">I6J42_23665</name>
</gene>
<name>A0ABD7D3D4_9ACTN</name>
<dbReference type="RefSeq" id="WP_050509627.1">
    <property type="nucleotide sequence ID" value="NZ_CP070245.1"/>
</dbReference>
<protein>
    <recommendedName>
        <fullName evidence="4">Core-binding (CB) domain-containing protein</fullName>
    </recommendedName>
</protein>
<dbReference type="EMBL" id="CP070245">
    <property type="protein sequence ID" value="QRV36708.1"/>
    <property type="molecule type" value="Genomic_DNA"/>
</dbReference>
<feature type="compositionally biased region" description="Basic and acidic residues" evidence="1">
    <location>
        <begin position="1"/>
        <end position="13"/>
    </location>
</feature>
<dbReference type="AlphaFoldDB" id="A0ABD7D3D4"/>
<evidence type="ECO:0000313" key="2">
    <source>
        <dbReference type="EMBL" id="QRV36708.1"/>
    </source>
</evidence>
<accession>A0ABD7D3D4</accession>
<reference evidence="2 3" key="1">
    <citation type="submission" date="2021-02" db="EMBL/GenBank/DDBJ databases">
        <title>FDA dAtabase for Regulatory Grade micrObial Sequences (FDA-ARGOS): Supporting development and validation of Infectious Disease Dx tests.</title>
        <authorList>
            <person name="Sproer C."/>
            <person name="Gronow S."/>
            <person name="Severitt S."/>
            <person name="Schroder I."/>
            <person name="Tallon L."/>
            <person name="Sadzewicz L."/>
            <person name="Zhao X."/>
            <person name="Boylan J."/>
            <person name="Ott S."/>
            <person name="Bowen H."/>
            <person name="Vavikolanu K."/>
            <person name="Mehta A."/>
            <person name="Aluvathingal J."/>
            <person name="Nadendla S."/>
            <person name="Lowell S."/>
            <person name="Myers T."/>
            <person name="Yan Y."/>
            <person name="Sichtig H."/>
        </authorList>
    </citation>
    <scope>NUCLEOTIDE SEQUENCE [LARGE SCALE GENOMIC DNA]</scope>
    <source>
        <strain evidence="2 3">FDAARGOS_1212</strain>
    </source>
</reference>
<feature type="region of interest" description="Disordered" evidence="1">
    <location>
        <begin position="1"/>
        <end position="20"/>
    </location>
</feature>
<evidence type="ECO:0000256" key="1">
    <source>
        <dbReference type="SAM" id="MobiDB-lite"/>
    </source>
</evidence>
<organism evidence="2 3">
    <name type="scientific">Streptomyces californicus</name>
    <dbReference type="NCBI Taxonomy" id="67351"/>
    <lineage>
        <taxon>Bacteria</taxon>
        <taxon>Bacillati</taxon>
        <taxon>Actinomycetota</taxon>
        <taxon>Actinomycetes</taxon>
        <taxon>Kitasatosporales</taxon>
        <taxon>Streptomycetaceae</taxon>
        <taxon>Streptomyces</taxon>
    </lineage>
</organism>
<dbReference type="Proteomes" id="UP000623926">
    <property type="component" value="Chromosome"/>
</dbReference>
<sequence length="638" mass="70359">MPRRGERGRDFHHQASPVPPARVGIRQAMTTDVNGVVRPSPFDPAGFRCRTLAEELADEWVEFVELSRLRVGTTRTYRQAIEDFCRFADGHLRDQAPAASMARPLPDLAALLTAWEGQLPSRFPLGSTRPAVQASALRTLINRRGRHPDRPLDPGLAGLAAGQHALHWGSSRELDEFSRKDKAALVAAAWKDIGELGRRLSAGRALAAEGGHPAEHGWLSLPNLLWGLANDAVTPREISRNLPALWPEELAALVTRETVPQANAMRRYFLILSLLEMLYPTQRDLHAFRVLLVAATGHAPEELTGLDEDDIEFVENGVRLTLTKHRARRIRRRAFTRIAATGTEEEVHTHTDRPRLEVAEILKRLLEVTAPLREKAEKHPAPLFMQASMSMKVWEVSARRFNPCGGPRQSFKGWLDKVGLDVEGRADVRRLRKSTKVEKAIAFGGRITDIADDHHEETFRGHYAQGTTLRVVSGKVITSAQQTWFAKATAGPVVLDDAAASSEGEALAGLGLTPEQAEDLRAGALDMGVTNCRDPFDSPFSERGQLCAVAPLRCLECRNAWILPSNLPQLLLFSDHLEAMRRRLSPVHFHTLWGQGAANLAAVLADRTEQEITAARAHIADGGASLQLPLAARAEFDA</sequence>
<proteinExistence type="predicted"/>
<evidence type="ECO:0008006" key="4">
    <source>
        <dbReference type="Google" id="ProtNLM"/>
    </source>
</evidence>